<keyword evidence="3" id="KW-1185">Reference proteome</keyword>
<evidence type="ECO:0000313" key="2">
    <source>
        <dbReference type="EMBL" id="MDC9588823.1"/>
    </source>
</evidence>
<reference evidence="2 3" key="1">
    <citation type="submission" date="2023-02" db="EMBL/GenBank/DDBJ databases">
        <title>Entomopathogenic bacteria.</title>
        <authorList>
            <person name="Machado R.A."/>
        </authorList>
    </citation>
    <scope>NUCLEOTIDE SEQUENCE [LARGE SCALE GENOMIC DNA]</scope>
    <source>
        <strain evidence="2 3">XENO-10</strain>
    </source>
</reference>
<proteinExistence type="inferred from homology"/>
<dbReference type="PRINTS" id="PR00081">
    <property type="entry name" value="GDHRDH"/>
</dbReference>
<dbReference type="Proteomes" id="UP001217178">
    <property type="component" value="Unassembled WGS sequence"/>
</dbReference>
<sequence>MLTFIVTGVASGIGYAVCQKLLTTGYRIIAIDINSEGLNELAEQFPGLVDVLQIDLTDENAIANQLVPLFKEGKLQGILQGIVISHGKDNDNEIGDSDIWDSILAANLYSVQRLLSNVVPNILSGGRIVIISSILGKAGKKHNSAYCVSKHALLGLTKSLALDLAERQITVNAVLPSWVDTPMLLKGLEPQAKLLGCSTSTLLRRIAKRIPLKRLVSPQDVASAVMFFISLDAAMITAQGLVIDGGDGGGI</sequence>
<dbReference type="PROSITE" id="PS00061">
    <property type="entry name" value="ADH_SHORT"/>
    <property type="match status" value="1"/>
</dbReference>
<evidence type="ECO:0000256" key="1">
    <source>
        <dbReference type="ARBA" id="ARBA00006484"/>
    </source>
</evidence>
<dbReference type="PRINTS" id="PR00080">
    <property type="entry name" value="SDRFAMILY"/>
</dbReference>
<dbReference type="InterPro" id="IPR002347">
    <property type="entry name" value="SDR_fam"/>
</dbReference>
<dbReference type="InterPro" id="IPR036291">
    <property type="entry name" value="NAD(P)-bd_dom_sf"/>
</dbReference>
<dbReference type="RefSeq" id="WP_273554179.1">
    <property type="nucleotide sequence ID" value="NZ_JAQRFI010000009.1"/>
</dbReference>
<accession>A0ABT5LED0</accession>
<organism evidence="2 3">
    <name type="scientific">Xenorhabdus yunnanensis</name>
    <dbReference type="NCBI Taxonomy" id="3025878"/>
    <lineage>
        <taxon>Bacteria</taxon>
        <taxon>Pseudomonadati</taxon>
        <taxon>Pseudomonadota</taxon>
        <taxon>Gammaproteobacteria</taxon>
        <taxon>Enterobacterales</taxon>
        <taxon>Morganellaceae</taxon>
        <taxon>Xenorhabdus</taxon>
    </lineage>
</organism>
<dbReference type="CDD" id="cd05233">
    <property type="entry name" value="SDR_c"/>
    <property type="match status" value="1"/>
</dbReference>
<dbReference type="PANTHER" id="PTHR42760:SF78">
    <property type="entry name" value="3-OXOACYL-[ACYL-CARRIER-PROTEIN] REDUCTASE [NADH]"/>
    <property type="match status" value="1"/>
</dbReference>
<dbReference type="Pfam" id="PF13561">
    <property type="entry name" value="adh_short_C2"/>
    <property type="match status" value="1"/>
</dbReference>
<dbReference type="InterPro" id="IPR020904">
    <property type="entry name" value="Sc_DH/Rdtase_CS"/>
</dbReference>
<dbReference type="EMBL" id="JAQRFI010000009">
    <property type="protein sequence ID" value="MDC9588823.1"/>
    <property type="molecule type" value="Genomic_DNA"/>
</dbReference>
<gene>
    <name evidence="2" type="ORF">PSI23_05690</name>
</gene>
<evidence type="ECO:0000313" key="3">
    <source>
        <dbReference type="Proteomes" id="UP001217178"/>
    </source>
</evidence>
<dbReference type="SUPFAM" id="SSF51735">
    <property type="entry name" value="NAD(P)-binding Rossmann-fold domains"/>
    <property type="match status" value="1"/>
</dbReference>
<comment type="similarity">
    <text evidence="1">Belongs to the short-chain dehydrogenases/reductases (SDR) family.</text>
</comment>
<name>A0ABT5LED0_9GAMM</name>
<dbReference type="Gene3D" id="3.40.50.720">
    <property type="entry name" value="NAD(P)-binding Rossmann-like Domain"/>
    <property type="match status" value="1"/>
</dbReference>
<protein>
    <submittedName>
        <fullName evidence="2">SDR family NAD(P)-dependent oxidoreductase</fullName>
    </submittedName>
</protein>
<comment type="caution">
    <text evidence="2">The sequence shown here is derived from an EMBL/GenBank/DDBJ whole genome shotgun (WGS) entry which is preliminary data.</text>
</comment>
<dbReference type="PANTHER" id="PTHR42760">
    <property type="entry name" value="SHORT-CHAIN DEHYDROGENASES/REDUCTASES FAMILY MEMBER"/>
    <property type="match status" value="1"/>
</dbReference>